<dbReference type="OrthoDB" id="9781411at2"/>
<proteinExistence type="inferred from homology"/>
<reference evidence="10 11" key="1">
    <citation type="submission" date="2019-07" db="EMBL/GenBank/DDBJ databases">
        <authorList>
            <person name="Huq M.A."/>
        </authorList>
    </citation>
    <scope>NUCLEOTIDE SEQUENCE [LARGE SCALE GENOMIC DNA]</scope>
    <source>
        <strain evidence="10 11">MAH-3</strain>
    </source>
</reference>
<feature type="transmembrane region" description="Helical" evidence="8">
    <location>
        <begin position="497"/>
        <end position="517"/>
    </location>
</feature>
<evidence type="ECO:0000256" key="7">
    <source>
        <dbReference type="ARBA" id="ARBA00023136"/>
    </source>
</evidence>
<feature type="transmembrane region" description="Helical" evidence="8">
    <location>
        <begin position="150"/>
        <end position="173"/>
    </location>
</feature>
<dbReference type="GO" id="GO:0006813">
    <property type="term" value="P:potassium ion transport"/>
    <property type="evidence" value="ECO:0007669"/>
    <property type="project" value="UniProtKB-KW"/>
</dbReference>
<dbReference type="GO" id="GO:0008324">
    <property type="term" value="F:monoatomic cation transmembrane transporter activity"/>
    <property type="evidence" value="ECO:0007669"/>
    <property type="project" value="InterPro"/>
</dbReference>
<evidence type="ECO:0000259" key="9">
    <source>
        <dbReference type="PROSITE" id="PS51202"/>
    </source>
</evidence>
<organism evidence="10 11">
    <name type="scientific">Fluviicola chungangensis</name>
    <dbReference type="NCBI Taxonomy" id="2597671"/>
    <lineage>
        <taxon>Bacteria</taxon>
        <taxon>Pseudomonadati</taxon>
        <taxon>Bacteroidota</taxon>
        <taxon>Flavobacteriia</taxon>
        <taxon>Flavobacteriales</taxon>
        <taxon>Crocinitomicaceae</taxon>
        <taxon>Fluviicola</taxon>
    </lineage>
</organism>
<keyword evidence="4" id="KW-0406">Ion transport</keyword>
<evidence type="ECO:0000256" key="5">
    <source>
        <dbReference type="ARBA" id="ARBA00022692"/>
    </source>
</evidence>
<dbReference type="GO" id="GO:1902600">
    <property type="term" value="P:proton transmembrane transport"/>
    <property type="evidence" value="ECO:0007669"/>
    <property type="project" value="InterPro"/>
</dbReference>
<feature type="transmembrane region" description="Helical" evidence="8">
    <location>
        <begin position="62"/>
        <end position="80"/>
    </location>
</feature>
<dbReference type="PANTHER" id="PTHR42751:SF3">
    <property type="entry name" value="SODIUM_GLUTAMATE SYMPORTER"/>
    <property type="match status" value="1"/>
</dbReference>
<keyword evidence="4" id="KW-0630">Potassium</keyword>
<dbReference type="Gene3D" id="1.20.1530.20">
    <property type="match status" value="1"/>
</dbReference>
<keyword evidence="11" id="KW-1185">Reference proteome</keyword>
<dbReference type="InterPro" id="IPR006153">
    <property type="entry name" value="Cation/H_exchanger_TM"/>
</dbReference>
<comment type="similarity">
    <text evidence="2">Belongs to the monovalent cation:proton antiporter 2 (CPA2) transporter (TC 2.A.37) family.</text>
</comment>
<dbReference type="InterPro" id="IPR036721">
    <property type="entry name" value="RCK_C_sf"/>
</dbReference>
<feature type="transmembrane region" description="Helical" evidence="8">
    <location>
        <begin position="299"/>
        <end position="321"/>
    </location>
</feature>
<evidence type="ECO:0000313" key="11">
    <source>
        <dbReference type="Proteomes" id="UP000316008"/>
    </source>
</evidence>
<feature type="transmembrane region" description="Helical" evidence="8">
    <location>
        <begin position="222"/>
        <end position="255"/>
    </location>
</feature>
<dbReference type="GO" id="GO:0016020">
    <property type="term" value="C:membrane"/>
    <property type="evidence" value="ECO:0007669"/>
    <property type="project" value="UniProtKB-SubCell"/>
</dbReference>
<name>A0A556MZY7_9FLAO</name>
<gene>
    <name evidence="10" type="ORF">FO442_06450</name>
</gene>
<sequence>MGHVPELIIDLALILGAAAVMTIIFKMLRQPVVLGYIIAGVLVGPYFNFFPTVVESDGIKTWAEIGVIFLLFGLGLEFSFKKLLKVGNVAVITSLMGVGMTFLIGYNVGTILGWNMMDSLFMGGILSIASTTIIFRAFDELGVKSQKFAGIVLGALIIEDLVAVVLMVILSTVSISRSFQGAEMIFSIVKLIFFLVLWFVSGIFFLPTIFKRLKKYLNDETLLVLSLSLCFLMVVLSSEAGFSPALGAFIMGSILAETPKVEKIEQLVQSVKNLFGAIFFVSVGMLLDPHMLMQYALPIIISTFVLLIGKPIFATIGALFAGQPIKVAIQTGMSLSQIGEFSFIIATLGVTLNVTSDFLYPVAVAVSVITTFTTPYMIGLSGKMSDWVTLNIPVKWRNRLYKYSQGTQQVTEASDWKKLIRFYLINTLIFSVINISIILLADRFLAPFFEESEWKNLFIVSLTLLLIAPFLYALAFRRGPSQSYASIWTRPIYRGPLLALIISRIALAIFFVGFVFAKYYSPFAALIGVLVSALFFITQRHRIKRFYSRIESQFLLNLHERERAQKEKQYLAPWDSHLTTFILDARSPIIGLPLSAMKLRETFGINIVIIERGDHTINIPRQDHVLYPNDIISVIGTDEQLTAFKNYITISETKIESKTDSSQVGLHSFSIPEDSNLIGQTMRHSRMREMCKGIVVGLERDDQRIVNPDPDIPFEADDVIWIVGSNKRIQIYLRNILKNS</sequence>
<feature type="transmembrane region" description="Helical" evidence="8">
    <location>
        <begin position="333"/>
        <end position="352"/>
    </location>
</feature>
<feature type="transmembrane region" description="Helical" evidence="8">
    <location>
        <begin position="120"/>
        <end position="138"/>
    </location>
</feature>
<comment type="caution">
    <text evidence="10">The sequence shown here is derived from an EMBL/GenBank/DDBJ whole genome shotgun (WGS) entry which is preliminary data.</text>
</comment>
<accession>A0A556MZY7</accession>
<feature type="transmembrane region" description="Helical" evidence="8">
    <location>
        <begin position="86"/>
        <end position="108"/>
    </location>
</feature>
<dbReference type="Pfam" id="PF00999">
    <property type="entry name" value="Na_H_Exchanger"/>
    <property type="match status" value="1"/>
</dbReference>
<dbReference type="Pfam" id="PF02080">
    <property type="entry name" value="TrkA_C"/>
    <property type="match status" value="2"/>
</dbReference>
<keyword evidence="3" id="KW-0813">Transport</keyword>
<dbReference type="AlphaFoldDB" id="A0A556MZY7"/>
<feature type="domain" description="RCK C-terminal" evidence="9">
    <location>
        <begin position="653"/>
        <end position="738"/>
    </location>
</feature>
<feature type="transmembrane region" description="Helical" evidence="8">
    <location>
        <begin position="7"/>
        <end position="27"/>
    </location>
</feature>
<comment type="subcellular location">
    <subcellularLocation>
        <location evidence="1">Membrane</location>
        <topology evidence="1">Multi-pass membrane protein</topology>
    </subcellularLocation>
</comment>
<dbReference type="SUPFAM" id="SSF116726">
    <property type="entry name" value="TrkA C-terminal domain-like"/>
    <property type="match status" value="2"/>
</dbReference>
<evidence type="ECO:0000256" key="3">
    <source>
        <dbReference type="ARBA" id="ARBA00022448"/>
    </source>
</evidence>
<feature type="transmembrane region" description="Helical" evidence="8">
    <location>
        <begin position="185"/>
        <end position="210"/>
    </location>
</feature>
<evidence type="ECO:0000256" key="6">
    <source>
        <dbReference type="ARBA" id="ARBA00022989"/>
    </source>
</evidence>
<dbReference type="Gene3D" id="3.30.70.1450">
    <property type="entry name" value="Regulator of K+ conductance, C-terminal domain"/>
    <property type="match status" value="2"/>
</dbReference>
<feature type="domain" description="RCK C-terminal" evidence="9">
    <location>
        <begin position="566"/>
        <end position="650"/>
    </location>
</feature>
<dbReference type="PANTHER" id="PTHR42751">
    <property type="entry name" value="SODIUM/HYDROGEN EXCHANGER FAMILY/TRKA DOMAIN PROTEIN"/>
    <property type="match status" value="1"/>
</dbReference>
<feature type="transmembrane region" description="Helical" evidence="8">
    <location>
        <begin position="422"/>
        <end position="445"/>
    </location>
</feature>
<evidence type="ECO:0000256" key="1">
    <source>
        <dbReference type="ARBA" id="ARBA00004141"/>
    </source>
</evidence>
<feature type="transmembrane region" description="Helical" evidence="8">
    <location>
        <begin position="358"/>
        <end position="378"/>
    </location>
</feature>
<keyword evidence="4" id="KW-0633">Potassium transport</keyword>
<dbReference type="GO" id="GO:0015297">
    <property type="term" value="F:antiporter activity"/>
    <property type="evidence" value="ECO:0007669"/>
    <property type="project" value="InterPro"/>
</dbReference>
<protein>
    <submittedName>
        <fullName evidence="10">Sodium:proton antiporter</fullName>
    </submittedName>
</protein>
<evidence type="ECO:0000256" key="4">
    <source>
        <dbReference type="ARBA" id="ARBA00022538"/>
    </source>
</evidence>
<evidence type="ECO:0000313" key="10">
    <source>
        <dbReference type="EMBL" id="TSJ45388.1"/>
    </source>
</evidence>
<dbReference type="EMBL" id="VLPL01000003">
    <property type="protein sequence ID" value="TSJ45388.1"/>
    <property type="molecule type" value="Genomic_DNA"/>
</dbReference>
<dbReference type="InterPro" id="IPR006037">
    <property type="entry name" value="RCK_C"/>
</dbReference>
<keyword evidence="6 8" id="KW-1133">Transmembrane helix</keyword>
<dbReference type="InterPro" id="IPR038770">
    <property type="entry name" value="Na+/solute_symporter_sf"/>
</dbReference>
<dbReference type="PROSITE" id="PS51202">
    <property type="entry name" value="RCK_C"/>
    <property type="match status" value="2"/>
</dbReference>
<evidence type="ECO:0000256" key="8">
    <source>
        <dbReference type="SAM" id="Phobius"/>
    </source>
</evidence>
<dbReference type="Proteomes" id="UP000316008">
    <property type="component" value="Unassembled WGS sequence"/>
</dbReference>
<keyword evidence="5 8" id="KW-0812">Transmembrane</keyword>
<feature type="transmembrane region" description="Helical" evidence="8">
    <location>
        <begin position="33"/>
        <end position="50"/>
    </location>
</feature>
<evidence type="ECO:0000256" key="2">
    <source>
        <dbReference type="ARBA" id="ARBA00005551"/>
    </source>
</evidence>
<feature type="transmembrane region" description="Helical" evidence="8">
    <location>
        <begin position="523"/>
        <end position="539"/>
    </location>
</feature>
<feature type="transmembrane region" description="Helical" evidence="8">
    <location>
        <begin position="457"/>
        <end position="476"/>
    </location>
</feature>
<dbReference type="RefSeq" id="WP_144332345.1">
    <property type="nucleotide sequence ID" value="NZ_VLPL01000003.1"/>
</dbReference>
<keyword evidence="7 8" id="KW-0472">Membrane</keyword>